<feature type="binding site" evidence="13">
    <location>
        <begin position="199"/>
        <end position="201"/>
    </location>
    <ligand>
        <name>ATP</name>
        <dbReference type="ChEBI" id="CHEBI:30616"/>
    </ligand>
</feature>
<dbReference type="GO" id="GO:0004356">
    <property type="term" value="F:glutamine synthetase activity"/>
    <property type="evidence" value="ECO:0007669"/>
    <property type="project" value="UniProtKB-EC"/>
</dbReference>
<comment type="similarity">
    <text evidence="2 15 16">Belongs to the glutamine synthetase family.</text>
</comment>
<dbReference type="PANTHER" id="PTHR43785">
    <property type="entry name" value="GAMMA-GLUTAMYLPUTRESCINE SYNTHETASE"/>
    <property type="match status" value="1"/>
</dbReference>
<dbReference type="EMBL" id="CP046522">
    <property type="protein sequence ID" value="QGU96727.1"/>
    <property type="molecule type" value="Genomic_DNA"/>
</dbReference>
<feature type="binding site" evidence="12">
    <location>
        <position position="335"/>
    </location>
    <ligand>
        <name>L-glutamate</name>
        <dbReference type="ChEBI" id="CHEBI:29985"/>
    </ligand>
</feature>
<dbReference type="SUPFAM" id="SSF55931">
    <property type="entry name" value="Glutamine synthetase/guanido kinase"/>
    <property type="match status" value="1"/>
</dbReference>
<evidence type="ECO:0000256" key="11">
    <source>
        <dbReference type="ARBA" id="ARBA00049436"/>
    </source>
</evidence>
<feature type="binding site" evidence="13">
    <location>
        <position position="184"/>
    </location>
    <ligand>
        <name>ATP</name>
        <dbReference type="ChEBI" id="CHEBI:30616"/>
    </ligand>
</feature>
<keyword evidence="9 13" id="KW-0067">ATP-binding</keyword>
<dbReference type="InterPro" id="IPR027302">
    <property type="entry name" value="Gln_synth_N_conserv_site"/>
</dbReference>
<dbReference type="PANTHER" id="PTHR43785:SF12">
    <property type="entry name" value="TYPE-1 GLUTAMINE SYNTHETASE 2"/>
    <property type="match status" value="1"/>
</dbReference>
<feature type="binding site" evidence="14">
    <location>
        <position position="132"/>
    </location>
    <ligand>
        <name>Mg(2+)</name>
        <dbReference type="ChEBI" id="CHEBI:18420"/>
        <label>1</label>
    </ligand>
</feature>
<evidence type="ECO:0000256" key="1">
    <source>
        <dbReference type="ARBA" id="ARBA00004496"/>
    </source>
</evidence>
<sequence>MSSYSKNDILQIVREQDVKFIRLQFTDMFGIIKNVAITVEQLEKALDNKCMFDGSSIEGFVRIEESDMYLRPDLSTFVIFPWRPQNGKVARLICDVYNPDGTPFEGDPRNVLKRALKKASDMGYDTFNVGPECEFFLFLTDEEGNPTTKTHDNAGYFDLGPVDLGENARREICLVLEQMGFEIEASHHEVAPGQHEIDFKYGDALTTADNIMTFKMVVKTIAQRHGLHATFMPKPIFGINGSGMHTNVSLCREGKNIFYDKEGDLQLSSEAYWFIGGLVKNISSIVAITNPIINSYKRLVPDYEAPVYIAWSARNRSPLIRIPAVRGEGTRVELRCPDPTCNPYLALAAVLTSGLQGIESKIQPPSSIDRNIFDMTEEQRELEGILSLPGSLKEAIDNLERSEIAKEILGEHIFERYIKAKNKEWDEYRTKISSWEVETYLTKY</sequence>
<accession>A0A6I6F8C0</accession>
<keyword evidence="5" id="KW-0963">Cytoplasm</keyword>
<feature type="binding site" evidence="12">
    <location>
        <position position="304"/>
    </location>
    <ligand>
        <name>L-glutamate</name>
        <dbReference type="ChEBI" id="CHEBI:29985"/>
    </ligand>
</feature>
<dbReference type="PROSITE" id="PS00180">
    <property type="entry name" value="GLNA_1"/>
    <property type="match status" value="1"/>
</dbReference>
<dbReference type="PROSITE" id="PS00181">
    <property type="entry name" value="GLNA_ATP"/>
    <property type="match status" value="1"/>
</dbReference>
<feature type="binding site" evidence="14">
    <location>
        <position position="245"/>
    </location>
    <ligand>
        <name>Mg(2+)</name>
        <dbReference type="ChEBI" id="CHEBI:18420"/>
        <label>1</label>
    </ligand>
</feature>
<dbReference type="GO" id="GO:0006542">
    <property type="term" value="P:glutamine biosynthetic process"/>
    <property type="evidence" value="ECO:0007669"/>
    <property type="project" value="InterPro"/>
</dbReference>
<evidence type="ECO:0000256" key="14">
    <source>
        <dbReference type="PIRSR" id="PIRSR604809-3"/>
    </source>
</evidence>
<organism evidence="20 21">
    <name type="scientific">Clostridium bovifaecis</name>
    <dbReference type="NCBI Taxonomy" id="2184719"/>
    <lineage>
        <taxon>Bacteria</taxon>
        <taxon>Bacillati</taxon>
        <taxon>Bacillota</taxon>
        <taxon>Clostridia</taxon>
        <taxon>Eubacteriales</taxon>
        <taxon>Clostridiaceae</taxon>
        <taxon>Clostridium</taxon>
    </lineage>
</organism>
<feature type="binding site" evidence="14">
    <location>
        <position position="189"/>
    </location>
    <ligand>
        <name>Mg(2+)</name>
        <dbReference type="ChEBI" id="CHEBI:18420"/>
        <label>1</label>
    </ligand>
</feature>
<dbReference type="PROSITE" id="PS51986">
    <property type="entry name" value="GS_BETA_GRASP"/>
    <property type="match status" value="1"/>
</dbReference>
<dbReference type="InterPro" id="IPR014746">
    <property type="entry name" value="Gln_synth/guanido_kin_cat_dom"/>
</dbReference>
<evidence type="ECO:0000256" key="4">
    <source>
        <dbReference type="ARBA" id="ARBA00021364"/>
    </source>
</evidence>
<protein>
    <recommendedName>
        <fullName evidence="4 17">Glutamine synthetase</fullName>
        <ecNumber evidence="3 17">6.3.1.2</ecNumber>
    </recommendedName>
</protein>
<evidence type="ECO:0000256" key="2">
    <source>
        <dbReference type="ARBA" id="ARBA00009897"/>
    </source>
</evidence>
<feature type="domain" description="GS catalytic" evidence="19">
    <location>
        <begin position="108"/>
        <end position="444"/>
    </location>
</feature>
<feature type="binding site" evidence="14">
    <location>
        <position position="134"/>
    </location>
    <ligand>
        <name>Mg(2+)</name>
        <dbReference type="ChEBI" id="CHEBI:18420"/>
        <label>1</label>
    </ligand>
</feature>
<dbReference type="Proteomes" id="UP000422764">
    <property type="component" value="Chromosome"/>
</dbReference>
<proteinExistence type="inferred from homology"/>
<evidence type="ECO:0000313" key="20">
    <source>
        <dbReference type="EMBL" id="QGU96727.1"/>
    </source>
</evidence>
<dbReference type="FunFam" id="3.10.20.70:FF:000005">
    <property type="entry name" value="Glutamine synthetase"/>
    <property type="match status" value="1"/>
</dbReference>
<name>A0A6I6F8C0_9CLOT</name>
<dbReference type="AlphaFoldDB" id="A0A6I6F8C0"/>
<feature type="binding site" evidence="12">
    <location>
        <begin position="240"/>
        <end position="241"/>
    </location>
    <ligand>
        <name>L-glutamate</name>
        <dbReference type="ChEBI" id="CHEBI:29985"/>
    </ligand>
</feature>
<keyword evidence="7 14" id="KW-0479">Metal-binding</keyword>
<dbReference type="GO" id="GO:0005737">
    <property type="term" value="C:cytoplasm"/>
    <property type="evidence" value="ECO:0007669"/>
    <property type="project" value="UniProtKB-SubCell"/>
</dbReference>
<evidence type="ECO:0000256" key="8">
    <source>
        <dbReference type="ARBA" id="ARBA00022741"/>
    </source>
</evidence>
<dbReference type="EC" id="6.3.1.2" evidence="3 17"/>
<evidence type="ECO:0000256" key="16">
    <source>
        <dbReference type="RuleBase" id="RU000384"/>
    </source>
</evidence>
<reference evidence="20 21" key="1">
    <citation type="submission" date="2019-12" db="EMBL/GenBank/DDBJ databases">
        <title>Genome sequenceing of Clostridium bovifaecis.</title>
        <authorList>
            <person name="Yao Y."/>
        </authorList>
    </citation>
    <scope>NUCLEOTIDE SEQUENCE [LARGE SCALE GENOMIC DNA]</scope>
    <source>
        <strain evidence="20 21">BXX</strain>
    </source>
</reference>
<dbReference type="NCBIfam" id="TIGR00653">
    <property type="entry name" value="GlnA"/>
    <property type="match status" value="1"/>
</dbReference>
<keyword evidence="8 13" id="KW-0547">Nucleotide-binding</keyword>
<feature type="binding site" evidence="14">
    <location>
        <position position="333"/>
    </location>
    <ligand>
        <name>Mg(2+)</name>
        <dbReference type="ChEBI" id="CHEBI:18420"/>
        <label>1</label>
    </ligand>
</feature>
<dbReference type="SMART" id="SM01230">
    <property type="entry name" value="Gln-synt_C"/>
    <property type="match status" value="1"/>
</dbReference>
<evidence type="ECO:0000256" key="7">
    <source>
        <dbReference type="ARBA" id="ARBA00022723"/>
    </source>
</evidence>
<dbReference type="InterPro" id="IPR008146">
    <property type="entry name" value="Gln_synth_cat_dom"/>
</dbReference>
<evidence type="ECO:0000256" key="17">
    <source>
        <dbReference type="RuleBase" id="RU004356"/>
    </source>
</evidence>
<evidence type="ECO:0000313" key="21">
    <source>
        <dbReference type="Proteomes" id="UP000422764"/>
    </source>
</evidence>
<evidence type="ECO:0000259" key="18">
    <source>
        <dbReference type="PROSITE" id="PS51986"/>
    </source>
</evidence>
<dbReference type="InterPro" id="IPR027303">
    <property type="entry name" value="Gln_synth_gly_rich_site"/>
</dbReference>
<evidence type="ECO:0000259" key="19">
    <source>
        <dbReference type="PROSITE" id="PS51987"/>
    </source>
</evidence>
<evidence type="ECO:0000256" key="12">
    <source>
        <dbReference type="PIRSR" id="PIRSR604809-1"/>
    </source>
</evidence>
<dbReference type="InterPro" id="IPR004809">
    <property type="entry name" value="Gln_synth_I"/>
</dbReference>
<dbReference type="GO" id="GO:0046872">
    <property type="term" value="F:metal ion binding"/>
    <property type="evidence" value="ECO:0007669"/>
    <property type="project" value="UniProtKB-KW"/>
</dbReference>
<dbReference type="FunFam" id="3.30.590.10:FF:000003">
    <property type="entry name" value="Glutamine synthetase 2"/>
    <property type="match status" value="1"/>
</dbReference>
<keyword evidence="10 14" id="KW-0460">Magnesium</keyword>
<feature type="binding site" evidence="14">
    <location>
        <position position="196"/>
    </location>
    <ligand>
        <name>Mg(2+)</name>
        <dbReference type="ChEBI" id="CHEBI:18420"/>
        <label>1</label>
    </ligand>
</feature>
<feature type="binding site" evidence="12">
    <location>
        <position position="316"/>
    </location>
    <ligand>
        <name>L-glutamate</name>
        <dbReference type="ChEBI" id="CHEBI:29985"/>
    </ligand>
</feature>
<dbReference type="PROSITE" id="PS51987">
    <property type="entry name" value="GS_CATALYTIC"/>
    <property type="match status" value="1"/>
</dbReference>
<evidence type="ECO:0000256" key="15">
    <source>
        <dbReference type="PROSITE-ProRule" id="PRU01330"/>
    </source>
</evidence>
<evidence type="ECO:0000256" key="13">
    <source>
        <dbReference type="PIRSR" id="PIRSR604809-2"/>
    </source>
</evidence>
<feature type="binding site" evidence="12">
    <location>
        <position position="298"/>
    </location>
    <ligand>
        <name>L-glutamate</name>
        <dbReference type="ChEBI" id="CHEBI:29985"/>
    </ligand>
</feature>
<evidence type="ECO:0000256" key="5">
    <source>
        <dbReference type="ARBA" id="ARBA00022490"/>
    </source>
</evidence>
<feature type="domain" description="GS beta-grasp" evidence="18">
    <location>
        <begin position="16"/>
        <end position="101"/>
    </location>
</feature>
<comment type="cofactor">
    <cofactor evidence="14">
        <name>Mg(2+)</name>
        <dbReference type="ChEBI" id="CHEBI:18420"/>
    </cofactor>
    <text evidence="14">Binds 2 Mg(2+) ions per subunit.</text>
</comment>
<comment type="catalytic activity">
    <reaction evidence="11 17">
        <text>L-glutamate + NH4(+) + ATP = L-glutamine + ADP + phosphate + H(+)</text>
        <dbReference type="Rhea" id="RHEA:16169"/>
        <dbReference type="ChEBI" id="CHEBI:15378"/>
        <dbReference type="ChEBI" id="CHEBI:28938"/>
        <dbReference type="ChEBI" id="CHEBI:29985"/>
        <dbReference type="ChEBI" id="CHEBI:30616"/>
        <dbReference type="ChEBI" id="CHEBI:43474"/>
        <dbReference type="ChEBI" id="CHEBI:58359"/>
        <dbReference type="ChEBI" id="CHEBI:456216"/>
        <dbReference type="EC" id="6.3.1.2"/>
    </reaction>
</comment>
<evidence type="ECO:0000256" key="9">
    <source>
        <dbReference type="ARBA" id="ARBA00022840"/>
    </source>
</evidence>
<dbReference type="SUPFAM" id="SSF54368">
    <property type="entry name" value="Glutamine synthetase, N-terminal domain"/>
    <property type="match status" value="1"/>
</dbReference>
<dbReference type="Gene3D" id="3.10.20.70">
    <property type="entry name" value="Glutamine synthetase, N-terminal domain"/>
    <property type="match status" value="1"/>
</dbReference>
<keyword evidence="6 17" id="KW-0436">Ligase</keyword>
<keyword evidence="21" id="KW-1185">Reference proteome</keyword>
<gene>
    <name evidence="20" type="primary">glnA</name>
    <name evidence="20" type="ORF">GOM49_17995</name>
</gene>
<dbReference type="Pfam" id="PF03951">
    <property type="entry name" value="Gln-synt_N"/>
    <property type="match status" value="1"/>
</dbReference>
<comment type="subcellular location">
    <subcellularLocation>
        <location evidence="1">Cytoplasm</location>
    </subcellularLocation>
</comment>
<dbReference type="GO" id="GO:0005524">
    <property type="term" value="F:ATP binding"/>
    <property type="evidence" value="ECO:0007669"/>
    <property type="project" value="UniProtKB-KW"/>
</dbReference>
<dbReference type="Pfam" id="PF00120">
    <property type="entry name" value="Gln-synt_C"/>
    <property type="match status" value="1"/>
</dbReference>
<dbReference type="Gene3D" id="3.30.590.10">
    <property type="entry name" value="Glutamine synthetase/guanido kinase, catalytic domain"/>
    <property type="match status" value="1"/>
</dbReference>
<feature type="binding site" evidence="13">
    <location>
        <position position="316"/>
    </location>
    <ligand>
        <name>ATP</name>
        <dbReference type="ChEBI" id="CHEBI:30616"/>
    </ligand>
</feature>
<evidence type="ECO:0000256" key="6">
    <source>
        <dbReference type="ARBA" id="ARBA00022598"/>
    </source>
</evidence>
<dbReference type="InterPro" id="IPR008147">
    <property type="entry name" value="Gln_synt_N"/>
</dbReference>
<evidence type="ECO:0000256" key="3">
    <source>
        <dbReference type="ARBA" id="ARBA00012937"/>
    </source>
</evidence>
<evidence type="ECO:0000256" key="10">
    <source>
        <dbReference type="ARBA" id="ARBA00022842"/>
    </source>
</evidence>
<dbReference type="InterPro" id="IPR036651">
    <property type="entry name" value="Gln_synt_N_sf"/>
</dbReference>